<keyword evidence="2" id="KW-1185">Reference proteome</keyword>
<name>A0A562LSX4_9FLAO</name>
<sequence>MNNKLFLIFVMTLFSLQKSNSQTMSNSVIPITTATGTITTCPFITSDANGKVVMSFGKEIKGETAILCYAFFDEKLKIFGQPIEIPSSKGVELHGENAPKMLFKPNGEIIAVWGIDNPTPKKKYGGLIQYSQSFDEGKSWTPATQLVKDTAGIDQRYFDIDLLPNGEAAIIWLDNRSKTDLQGSSLYYAETRGKNGFQNEKSIGETTCQCCRTDLYIGKNGVIYTAYRDIINDEIRDMVLSYSSDNGKTFSEPKRISPDDWKINGCPHTGPTMTQNKEGLHFAWFTMGGGAGVFYANSADNGNTFSKRNSVSDNPSAKHPQITVVNDKDVVIVWDETAEIEGNYFNRIGLQRRAKNGEIVTTSFVSEDNVMATFPIIKTLNDSEVLVAWSQGSKEEKVCYKIVRLEKEPKSNTTKL</sequence>
<evidence type="ECO:0000313" key="1">
    <source>
        <dbReference type="EMBL" id="TWI10745.1"/>
    </source>
</evidence>
<protein>
    <recommendedName>
        <fullName evidence="3">BNR repeat protein</fullName>
    </recommendedName>
</protein>
<dbReference type="RefSeq" id="WP_051369504.1">
    <property type="nucleotide sequence ID" value="NZ_AVBI01000012.1"/>
</dbReference>
<dbReference type="Proteomes" id="UP000319848">
    <property type="component" value="Unassembled WGS sequence"/>
</dbReference>
<dbReference type="InterPro" id="IPR036278">
    <property type="entry name" value="Sialidase_sf"/>
</dbReference>
<proteinExistence type="predicted"/>
<dbReference type="CDD" id="cd15482">
    <property type="entry name" value="Sialidase_non-viral"/>
    <property type="match status" value="1"/>
</dbReference>
<gene>
    <name evidence="1" type="ORF">IP98_02092</name>
</gene>
<dbReference type="SUPFAM" id="SSF50939">
    <property type="entry name" value="Sialidases"/>
    <property type="match status" value="1"/>
</dbReference>
<dbReference type="AlphaFoldDB" id="A0A562LSX4"/>
<dbReference type="EMBL" id="VLKQ01000009">
    <property type="protein sequence ID" value="TWI10745.1"/>
    <property type="molecule type" value="Genomic_DNA"/>
</dbReference>
<dbReference type="SUPFAM" id="SSF110296">
    <property type="entry name" value="Oligoxyloglucan reducing end-specific cellobiohydrolase"/>
    <property type="match status" value="1"/>
</dbReference>
<comment type="caution">
    <text evidence="1">The sequence shown here is derived from an EMBL/GenBank/DDBJ whole genome shotgun (WGS) entry which is preliminary data.</text>
</comment>
<organism evidence="1 2">
    <name type="scientific">Flavobacterium cauense R2A-7</name>
    <dbReference type="NCBI Taxonomy" id="1341154"/>
    <lineage>
        <taxon>Bacteria</taxon>
        <taxon>Pseudomonadati</taxon>
        <taxon>Bacteroidota</taxon>
        <taxon>Flavobacteriia</taxon>
        <taxon>Flavobacteriales</taxon>
        <taxon>Flavobacteriaceae</taxon>
        <taxon>Flavobacterium</taxon>
    </lineage>
</organism>
<evidence type="ECO:0000313" key="2">
    <source>
        <dbReference type="Proteomes" id="UP000319848"/>
    </source>
</evidence>
<reference evidence="1 2" key="1">
    <citation type="journal article" date="2015" name="Stand. Genomic Sci.">
        <title>Genomic Encyclopedia of Bacterial and Archaeal Type Strains, Phase III: the genomes of soil and plant-associated and newly described type strains.</title>
        <authorList>
            <person name="Whitman W.B."/>
            <person name="Woyke T."/>
            <person name="Klenk H.P."/>
            <person name="Zhou Y."/>
            <person name="Lilburn T.G."/>
            <person name="Beck B.J."/>
            <person name="De Vos P."/>
            <person name="Vandamme P."/>
            <person name="Eisen J.A."/>
            <person name="Garrity G."/>
            <person name="Hugenholtz P."/>
            <person name="Kyrpides N.C."/>
        </authorList>
    </citation>
    <scope>NUCLEOTIDE SEQUENCE [LARGE SCALE GENOMIC DNA]</scope>
    <source>
        <strain evidence="1 2">CGMCC 1.7270</strain>
    </source>
</reference>
<evidence type="ECO:0008006" key="3">
    <source>
        <dbReference type="Google" id="ProtNLM"/>
    </source>
</evidence>
<accession>A0A562LSX4</accession>
<dbReference type="OrthoDB" id="9764969at2"/>
<dbReference type="Gene3D" id="2.120.10.10">
    <property type="match status" value="1"/>
</dbReference>